<feature type="chain" id="PRO_5041208487" description="Calcineurin-like phosphoesterase domain-containing protein" evidence="1">
    <location>
        <begin position="17"/>
        <end position="564"/>
    </location>
</feature>
<dbReference type="CDD" id="cd00838">
    <property type="entry name" value="MPP_superfamily"/>
    <property type="match status" value="1"/>
</dbReference>
<dbReference type="AlphaFoldDB" id="A0AA36IWV0"/>
<sequence>MFRSLRIAALPVLVLGDGLKLLFMADIGHSRNHADQLTNPWPMGKCAYEGAFSLYEGMEDFVVNRGEKPTAAVIIGDVAYSGGDAEVCNATRDAFQRHLHGQVPVDKVFPIMGNHDIHYLGCSKGEVLTPFSPCYYGTAHVSVASRYNMSFAQWRQNWMAAYPGLKTQVTLPKPQDRSSPKWISPMRYNLNLDKTSSVYIIAGLISGVSKTKWNNDTPAVAVDGMGEEGLECRFLKDSLAEGKRLGKTVFVYMTHDFDKACTDFSLMSQLDVWISGHKHLYWQSEKSGAIRAKELRYFPLRMTIGNGGFDEGESDVVSFGYMRETPYTAGGVQRVKVRFEVYDTCISAQSSCPKLGVGGPYCWDQCKNISGGIDGGGGPRKATVGQDGIGFEFDAPRRPKDVQPKHWASELFGQSWLLGFGEDRWLGYAECPHDAVAYNCLAPGSEENAVPVRLFADGAALPLKGSPVKASLALQDSTHAFVVHEAGNVTYQGKGFWDKDFSGRGKMRAWDADVFTFLPKKAGGWEAHGLRVGEEEDKEYIYFDEDGKWDVVFKPVGDSRAVYI</sequence>
<reference evidence="3" key="1">
    <citation type="submission" date="2023-08" db="EMBL/GenBank/DDBJ databases">
        <authorList>
            <person name="Chen Y."/>
            <person name="Shah S."/>
            <person name="Dougan E. K."/>
            <person name="Thang M."/>
            <person name="Chan C."/>
        </authorList>
    </citation>
    <scope>NUCLEOTIDE SEQUENCE</scope>
</reference>
<name>A0AA36IWV0_9DINO</name>
<gene>
    <name evidence="3" type="ORF">EVOR1521_LOCUS19012</name>
</gene>
<keyword evidence="1" id="KW-0732">Signal</keyword>
<evidence type="ECO:0000313" key="4">
    <source>
        <dbReference type="Proteomes" id="UP001178507"/>
    </source>
</evidence>
<dbReference type="Pfam" id="PF00149">
    <property type="entry name" value="Metallophos"/>
    <property type="match status" value="1"/>
</dbReference>
<dbReference type="EMBL" id="CAUJNA010002802">
    <property type="protein sequence ID" value="CAJ1394335.1"/>
    <property type="molecule type" value="Genomic_DNA"/>
</dbReference>
<accession>A0AA36IWV0</accession>
<feature type="signal peptide" evidence="1">
    <location>
        <begin position="1"/>
        <end position="16"/>
    </location>
</feature>
<dbReference type="InterPro" id="IPR004843">
    <property type="entry name" value="Calcineurin-like_PHP"/>
</dbReference>
<dbReference type="InterPro" id="IPR029052">
    <property type="entry name" value="Metallo-depent_PP-like"/>
</dbReference>
<feature type="domain" description="Calcineurin-like phosphoesterase" evidence="2">
    <location>
        <begin position="20"/>
        <end position="280"/>
    </location>
</feature>
<evidence type="ECO:0000259" key="2">
    <source>
        <dbReference type="Pfam" id="PF00149"/>
    </source>
</evidence>
<dbReference type="Proteomes" id="UP001178507">
    <property type="component" value="Unassembled WGS sequence"/>
</dbReference>
<dbReference type="Gene3D" id="3.60.21.10">
    <property type="match status" value="1"/>
</dbReference>
<keyword evidence="4" id="KW-1185">Reference proteome</keyword>
<organism evidence="3 4">
    <name type="scientific">Effrenium voratum</name>
    <dbReference type="NCBI Taxonomy" id="2562239"/>
    <lineage>
        <taxon>Eukaryota</taxon>
        <taxon>Sar</taxon>
        <taxon>Alveolata</taxon>
        <taxon>Dinophyceae</taxon>
        <taxon>Suessiales</taxon>
        <taxon>Symbiodiniaceae</taxon>
        <taxon>Effrenium</taxon>
    </lineage>
</organism>
<dbReference type="SUPFAM" id="SSF56300">
    <property type="entry name" value="Metallo-dependent phosphatases"/>
    <property type="match status" value="1"/>
</dbReference>
<dbReference type="GO" id="GO:0016787">
    <property type="term" value="F:hydrolase activity"/>
    <property type="evidence" value="ECO:0007669"/>
    <property type="project" value="InterPro"/>
</dbReference>
<evidence type="ECO:0000313" key="3">
    <source>
        <dbReference type="EMBL" id="CAJ1394335.1"/>
    </source>
</evidence>
<proteinExistence type="predicted"/>
<comment type="caution">
    <text evidence="3">The sequence shown here is derived from an EMBL/GenBank/DDBJ whole genome shotgun (WGS) entry which is preliminary data.</text>
</comment>
<protein>
    <recommendedName>
        <fullName evidence="2">Calcineurin-like phosphoesterase domain-containing protein</fullName>
    </recommendedName>
</protein>
<evidence type="ECO:0000256" key="1">
    <source>
        <dbReference type="SAM" id="SignalP"/>
    </source>
</evidence>